<reference evidence="2" key="1">
    <citation type="submission" date="2019-10" db="EMBL/GenBank/DDBJ databases">
        <authorList>
            <consortium name="DOE Joint Genome Institute"/>
            <person name="Kuo A."/>
            <person name="Miyauchi S."/>
            <person name="Kiss E."/>
            <person name="Drula E."/>
            <person name="Kohler A."/>
            <person name="Sanchez-Garcia M."/>
            <person name="Andreopoulos B."/>
            <person name="Barry K.W."/>
            <person name="Bonito G."/>
            <person name="Buee M."/>
            <person name="Carver A."/>
            <person name="Chen C."/>
            <person name="Cichocki N."/>
            <person name="Clum A."/>
            <person name="Culley D."/>
            <person name="Crous P.W."/>
            <person name="Fauchery L."/>
            <person name="Girlanda M."/>
            <person name="Hayes R."/>
            <person name="Keri Z."/>
            <person name="LaButti K."/>
            <person name="Lipzen A."/>
            <person name="Lombard V."/>
            <person name="Magnuson J."/>
            <person name="Maillard F."/>
            <person name="Morin E."/>
            <person name="Murat C."/>
            <person name="Nolan M."/>
            <person name="Ohm R."/>
            <person name="Pangilinan J."/>
            <person name="Pereira M."/>
            <person name="Perotto S."/>
            <person name="Peter M."/>
            <person name="Riley R."/>
            <person name="Sitrit Y."/>
            <person name="Stielow B."/>
            <person name="Szollosi G."/>
            <person name="Zifcakova L."/>
            <person name="Stursova M."/>
            <person name="Spatafora J.W."/>
            <person name="Tedersoo L."/>
            <person name="Vaario L.-M."/>
            <person name="Yamada A."/>
            <person name="Yan M."/>
            <person name="Wang P."/>
            <person name="Xu J."/>
            <person name="Bruns T."/>
            <person name="Baldrian P."/>
            <person name="Vilgalys R."/>
            <person name="Henrissat B."/>
            <person name="Grigoriev I.V."/>
            <person name="Hibbett D."/>
            <person name="Nagy L.G."/>
            <person name="Martin F.M."/>
        </authorList>
    </citation>
    <scope>NUCLEOTIDE SEQUENCE</scope>
    <source>
        <strain evidence="2">BED1</strain>
    </source>
</reference>
<protein>
    <submittedName>
        <fullName evidence="2">Uncharacterized protein</fullName>
    </submittedName>
</protein>
<organism evidence="2 3">
    <name type="scientific">Boletus edulis BED1</name>
    <dbReference type="NCBI Taxonomy" id="1328754"/>
    <lineage>
        <taxon>Eukaryota</taxon>
        <taxon>Fungi</taxon>
        <taxon>Dikarya</taxon>
        <taxon>Basidiomycota</taxon>
        <taxon>Agaricomycotina</taxon>
        <taxon>Agaricomycetes</taxon>
        <taxon>Agaricomycetidae</taxon>
        <taxon>Boletales</taxon>
        <taxon>Boletineae</taxon>
        <taxon>Boletaceae</taxon>
        <taxon>Boletoideae</taxon>
        <taxon>Boletus</taxon>
    </lineage>
</organism>
<dbReference type="EMBL" id="WHUW01000042">
    <property type="protein sequence ID" value="KAF8432234.1"/>
    <property type="molecule type" value="Genomic_DNA"/>
</dbReference>
<feature type="region of interest" description="Disordered" evidence="1">
    <location>
        <begin position="1"/>
        <end position="88"/>
    </location>
</feature>
<name>A0AAD4BJE0_BOLED</name>
<keyword evidence="3" id="KW-1185">Reference proteome</keyword>
<reference evidence="2" key="2">
    <citation type="journal article" date="2020" name="Nat. Commun.">
        <title>Large-scale genome sequencing of mycorrhizal fungi provides insights into the early evolution of symbiotic traits.</title>
        <authorList>
            <person name="Miyauchi S."/>
            <person name="Kiss E."/>
            <person name="Kuo A."/>
            <person name="Drula E."/>
            <person name="Kohler A."/>
            <person name="Sanchez-Garcia M."/>
            <person name="Morin E."/>
            <person name="Andreopoulos B."/>
            <person name="Barry K.W."/>
            <person name="Bonito G."/>
            <person name="Buee M."/>
            <person name="Carver A."/>
            <person name="Chen C."/>
            <person name="Cichocki N."/>
            <person name="Clum A."/>
            <person name="Culley D."/>
            <person name="Crous P.W."/>
            <person name="Fauchery L."/>
            <person name="Girlanda M."/>
            <person name="Hayes R.D."/>
            <person name="Keri Z."/>
            <person name="LaButti K."/>
            <person name="Lipzen A."/>
            <person name="Lombard V."/>
            <person name="Magnuson J."/>
            <person name="Maillard F."/>
            <person name="Murat C."/>
            <person name="Nolan M."/>
            <person name="Ohm R.A."/>
            <person name="Pangilinan J."/>
            <person name="Pereira M.F."/>
            <person name="Perotto S."/>
            <person name="Peter M."/>
            <person name="Pfister S."/>
            <person name="Riley R."/>
            <person name="Sitrit Y."/>
            <person name="Stielow J.B."/>
            <person name="Szollosi G."/>
            <person name="Zifcakova L."/>
            <person name="Stursova M."/>
            <person name="Spatafora J.W."/>
            <person name="Tedersoo L."/>
            <person name="Vaario L.M."/>
            <person name="Yamada A."/>
            <person name="Yan M."/>
            <person name="Wang P."/>
            <person name="Xu J."/>
            <person name="Bruns T."/>
            <person name="Baldrian P."/>
            <person name="Vilgalys R."/>
            <person name="Dunand C."/>
            <person name="Henrissat B."/>
            <person name="Grigoriev I.V."/>
            <person name="Hibbett D."/>
            <person name="Nagy L.G."/>
            <person name="Martin F.M."/>
        </authorList>
    </citation>
    <scope>NUCLEOTIDE SEQUENCE</scope>
    <source>
        <strain evidence="2">BED1</strain>
    </source>
</reference>
<gene>
    <name evidence="2" type="ORF">L210DRAFT_2856842</name>
</gene>
<evidence type="ECO:0000313" key="3">
    <source>
        <dbReference type="Proteomes" id="UP001194468"/>
    </source>
</evidence>
<evidence type="ECO:0000256" key="1">
    <source>
        <dbReference type="SAM" id="MobiDB-lite"/>
    </source>
</evidence>
<accession>A0AAD4BJE0</accession>
<dbReference type="AlphaFoldDB" id="A0AAD4BJE0"/>
<dbReference type="Proteomes" id="UP001194468">
    <property type="component" value="Unassembled WGS sequence"/>
</dbReference>
<proteinExistence type="predicted"/>
<evidence type="ECO:0000313" key="2">
    <source>
        <dbReference type="EMBL" id="KAF8432234.1"/>
    </source>
</evidence>
<sequence length="146" mass="16223">MPIVHHARSSVTAHALAHTDPPRVGRTLPALRHPRPHHLALTTSPSHPHHPCQGTSGSRHVRRARASCAHSLAHSPSSEGARPQPLAYKHERKRIISVRVRVCRRTVQGRRRREGEGDGASSLWVRKRERGRGDGAHCIVVVVVER</sequence>
<comment type="caution">
    <text evidence="2">The sequence shown here is derived from an EMBL/GenBank/DDBJ whole genome shotgun (WGS) entry which is preliminary data.</text>
</comment>